<evidence type="ECO:0000313" key="8">
    <source>
        <dbReference type="EMBL" id="TNJ30739.1"/>
    </source>
</evidence>
<dbReference type="GO" id="GO:0000460">
    <property type="term" value="P:maturation of 5.8S rRNA"/>
    <property type="evidence" value="ECO:0007669"/>
    <property type="project" value="TreeGrafter"/>
</dbReference>
<evidence type="ECO:0000259" key="6">
    <source>
        <dbReference type="PROSITE" id="PS51192"/>
    </source>
</evidence>
<dbReference type="InterPro" id="IPR001650">
    <property type="entry name" value="Helicase_C-like"/>
</dbReference>
<dbReference type="Pfam" id="PF08148">
    <property type="entry name" value="DSHCT"/>
    <property type="match status" value="1"/>
</dbReference>
<evidence type="ECO:0000256" key="4">
    <source>
        <dbReference type="ARBA" id="ARBA00022840"/>
    </source>
</evidence>
<protein>
    <submittedName>
        <fullName evidence="8">Helicase</fullName>
    </submittedName>
</protein>
<keyword evidence="4" id="KW-0067">ATP-binding</keyword>
<feature type="region of interest" description="Disordered" evidence="5">
    <location>
        <begin position="747"/>
        <end position="766"/>
    </location>
</feature>
<dbReference type="PROSITE" id="PS51192">
    <property type="entry name" value="HELICASE_ATP_BIND_1"/>
    <property type="match status" value="1"/>
</dbReference>
<evidence type="ECO:0000313" key="9">
    <source>
        <dbReference type="Proteomes" id="UP000315496"/>
    </source>
</evidence>
<dbReference type="SMART" id="SM00490">
    <property type="entry name" value="HELICc"/>
    <property type="match status" value="1"/>
</dbReference>
<dbReference type="SMART" id="SM01142">
    <property type="entry name" value="DSHCT"/>
    <property type="match status" value="1"/>
</dbReference>
<dbReference type="PROSITE" id="PS00018">
    <property type="entry name" value="EF_HAND_1"/>
    <property type="match status" value="1"/>
</dbReference>
<keyword evidence="3 8" id="KW-0347">Helicase</keyword>
<dbReference type="InterPro" id="IPR018247">
    <property type="entry name" value="EF_Hand_1_Ca_BS"/>
</dbReference>
<sequence length="1218" mass="136236">MIKRDVAELPVVVDVDEPLPDDPIKKIYHSVVFPPGYPIPQDLTSPVFLCSPPDTLPIEFPYILDPFQRRAIGALSIGHSVLVAAHTSAGKTTVAEYVIASALARNQRVVYTTPIKALSNQKYHDLKTAAYTNGSVGLMTGDSTLNRNAFVLVMTTEVLRNMLHQGAELLREIGHVIFDEVHYMRNSERGLVWEDCIAMVDSKIKFCFLSATVPNATEFAGWVASLHNIPVHVVYTQYRPVPLMHYICPVGGKGIHPICSSAEQNKLHQDNVKAAKSNLPYIGAAEAAKGEGPITSGHVSMKERNKAVTDTLHKVMRFLIGKDVFPIIIFAFGKKKCEVHASNFVKHYFGGKNSEGTEEDADEAFEAKNLLTPDQVRMVDAIFNAALESLPEDTQSLRPIVTIHQLLRRGVAIHHSGLLPWVKELIEILFVEGLVKILYATETFAMGLNLPARAIIFSEMKKFDGSTSRFITPGEYVQMAGRAGRRGIDSQGLSICLFNTVEECDSIVKVIQGTTEPLNSAYRLSFNSVLNLLQVESSSPEEVIKRSFLSFQQSFRLPRCLQAVQHLESDNDEDRQRINHTFSKSIDRLLQWSSSHPREPLFSSEVLAALKEQAIDFSATISEYLQISALQECLELDQINYVADARLLTSLVPGRIISAYADGIRLGWVIVIRRSTYLEEQYVDVLVPTWREALPPGYDKRSDQPMGFMNSRKMSQEKIDENSDVVLASLKGNGTYQAYVAMRVKRKEDEVTDPEPPTHKQVTSTKKEVQTTVDVMDVNDLVYESRSANEVSEDELHKYSFMDIVQPYALEERRLCNLIAPLNIEPYLLALLEAKDPDAALNTFLDKVGACIIRLPVSAITGISKKRLNSVPSDISNYNDRIATLALYARMFLQLLRAEDDPMRRTLDIVLTPFSLDDLADHGLTDEAQAAQLRLQGIRHMLRWDIKYRAFTEFFLARGEALDALFSDEGGFKTITDLLLCKALTVRRRDTKVGLFKAYIEEADKLVLEQELQNLKRFLRRESFLEQIEGGVDNVLTQKGRIACHISTANEVILTECLFDGSFASLPHPILAGVLTSLIGERSTTSKKLEIEPPLRQALGSLKALVNRLLADCVTEETSLELGCTTVEDIVSDSAAVIAFAWASGKTFEEVIDIDPTQFEGSIVRMFRRLINLVEQLMEAADILNDTRLKTRLESVHKAVFRDIVHVTSLYVVDEEDA</sequence>
<dbReference type="GO" id="GO:0005634">
    <property type="term" value="C:nucleus"/>
    <property type="evidence" value="ECO:0007669"/>
    <property type="project" value="TreeGrafter"/>
</dbReference>
<dbReference type="VEuPathDB" id="GiardiaDB:GMRT_16144"/>
<evidence type="ECO:0000256" key="5">
    <source>
        <dbReference type="SAM" id="MobiDB-lite"/>
    </source>
</evidence>
<dbReference type="SMART" id="SM00487">
    <property type="entry name" value="DEXDc"/>
    <property type="match status" value="1"/>
</dbReference>
<dbReference type="GO" id="GO:0004386">
    <property type="term" value="F:helicase activity"/>
    <property type="evidence" value="ECO:0007669"/>
    <property type="project" value="UniProtKB-KW"/>
</dbReference>
<keyword evidence="9" id="KW-1185">Reference proteome</keyword>
<dbReference type="Gene3D" id="1.10.3380.30">
    <property type="match status" value="1"/>
</dbReference>
<reference evidence="8 9" key="1">
    <citation type="submission" date="2019-05" db="EMBL/GenBank/DDBJ databases">
        <title>The compact genome of Giardia muris reveals important steps in the evolution of intestinal protozoan parasites.</title>
        <authorList>
            <person name="Xu F."/>
            <person name="Jimenez-Gonzalez A."/>
            <person name="Einarsson E."/>
            <person name="Astvaldsson A."/>
            <person name="Peirasmaki D."/>
            <person name="Eckmann L."/>
            <person name="Andersson J.O."/>
            <person name="Svard S.G."/>
            <person name="Jerlstrom-Hultqvist J."/>
        </authorList>
    </citation>
    <scope>NUCLEOTIDE SEQUENCE [LARGE SCALE GENOMIC DNA]</scope>
    <source>
        <strain evidence="8 9">Roberts-Thomson</strain>
    </source>
</reference>
<dbReference type="PANTHER" id="PTHR12131:SF7">
    <property type="entry name" value="EXOSOME RNA HELICASE MTR4"/>
    <property type="match status" value="1"/>
</dbReference>
<dbReference type="InterPro" id="IPR014001">
    <property type="entry name" value="Helicase_ATP-bd"/>
</dbReference>
<accession>A0A4Z1TDW2</accession>
<evidence type="ECO:0000256" key="3">
    <source>
        <dbReference type="ARBA" id="ARBA00022806"/>
    </source>
</evidence>
<dbReference type="InterPro" id="IPR012961">
    <property type="entry name" value="Ski2/MTR4_C"/>
</dbReference>
<dbReference type="GO" id="GO:0003676">
    <property type="term" value="F:nucleic acid binding"/>
    <property type="evidence" value="ECO:0007669"/>
    <property type="project" value="InterPro"/>
</dbReference>
<dbReference type="Gene3D" id="3.40.50.300">
    <property type="entry name" value="P-loop containing nucleotide triphosphate hydrolases"/>
    <property type="match status" value="2"/>
</dbReference>
<dbReference type="AlphaFoldDB" id="A0A4Z1TDW2"/>
<dbReference type="PROSITE" id="PS51194">
    <property type="entry name" value="HELICASE_CTER"/>
    <property type="match status" value="1"/>
</dbReference>
<dbReference type="GO" id="GO:0016787">
    <property type="term" value="F:hydrolase activity"/>
    <property type="evidence" value="ECO:0007669"/>
    <property type="project" value="UniProtKB-KW"/>
</dbReference>
<dbReference type="InterPro" id="IPR011545">
    <property type="entry name" value="DEAD/DEAH_box_helicase_dom"/>
</dbReference>
<keyword evidence="1" id="KW-0547">Nucleotide-binding</keyword>
<keyword evidence="2" id="KW-0378">Hydrolase</keyword>
<evidence type="ECO:0000256" key="1">
    <source>
        <dbReference type="ARBA" id="ARBA00022741"/>
    </source>
</evidence>
<dbReference type="FunFam" id="3.40.50.300:FF:000083">
    <property type="entry name" value="ATP-dependent RNA helicase DOB1"/>
    <property type="match status" value="1"/>
</dbReference>
<gene>
    <name evidence="8" type="ORF">GMRT_16144</name>
</gene>
<dbReference type="EMBL" id="VDLU01000001">
    <property type="protein sequence ID" value="TNJ30739.1"/>
    <property type="molecule type" value="Genomic_DNA"/>
</dbReference>
<comment type="caution">
    <text evidence="8">The sequence shown here is derived from an EMBL/GenBank/DDBJ whole genome shotgun (WGS) entry which is preliminary data.</text>
</comment>
<dbReference type="OrthoDB" id="64767at2759"/>
<dbReference type="GO" id="GO:0005524">
    <property type="term" value="F:ATP binding"/>
    <property type="evidence" value="ECO:0007669"/>
    <property type="project" value="UniProtKB-KW"/>
</dbReference>
<feature type="domain" description="Helicase ATP-binding" evidence="6">
    <location>
        <begin position="72"/>
        <end position="231"/>
    </location>
</feature>
<dbReference type="CDD" id="cd18795">
    <property type="entry name" value="SF2_C_Ski2"/>
    <property type="match status" value="1"/>
</dbReference>
<dbReference type="InterPro" id="IPR050699">
    <property type="entry name" value="RNA-DNA_Helicase"/>
</dbReference>
<proteinExistence type="predicted"/>
<evidence type="ECO:0000256" key="2">
    <source>
        <dbReference type="ARBA" id="ARBA00022801"/>
    </source>
</evidence>
<name>A0A4Z1TDW2_GIAMU</name>
<dbReference type="Pfam" id="PF00270">
    <property type="entry name" value="DEAD"/>
    <property type="match status" value="1"/>
</dbReference>
<dbReference type="Proteomes" id="UP000315496">
    <property type="component" value="Chromosome 1"/>
</dbReference>
<dbReference type="SUPFAM" id="SSF52540">
    <property type="entry name" value="P-loop containing nucleoside triphosphate hydrolases"/>
    <property type="match status" value="1"/>
</dbReference>
<dbReference type="PANTHER" id="PTHR12131">
    <property type="entry name" value="ATP-DEPENDENT RNA AND DNA HELICASE"/>
    <property type="match status" value="1"/>
</dbReference>
<feature type="domain" description="Helicase C-terminal" evidence="7">
    <location>
        <begin position="378"/>
        <end position="534"/>
    </location>
</feature>
<evidence type="ECO:0000259" key="7">
    <source>
        <dbReference type="PROSITE" id="PS51194"/>
    </source>
</evidence>
<organism evidence="8 9">
    <name type="scientific">Giardia muris</name>
    <dbReference type="NCBI Taxonomy" id="5742"/>
    <lineage>
        <taxon>Eukaryota</taxon>
        <taxon>Metamonada</taxon>
        <taxon>Diplomonadida</taxon>
        <taxon>Hexamitidae</taxon>
        <taxon>Giardiinae</taxon>
        <taxon>Giardia</taxon>
    </lineage>
</organism>
<dbReference type="InterPro" id="IPR027417">
    <property type="entry name" value="P-loop_NTPase"/>
</dbReference>
<dbReference type="Pfam" id="PF00271">
    <property type="entry name" value="Helicase_C"/>
    <property type="match status" value="1"/>
</dbReference>